<organism evidence="1 2">
    <name type="scientific">Acrobeloides nanus</name>
    <dbReference type="NCBI Taxonomy" id="290746"/>
    <lineage>
        <taxon>Eukaryota</taxon>
        <taxon>Metazoa</taxon>
        <taxon>Ecdysozoa</taxon>
        <taxon>Nematoda</taxon>
        <taxon>Chromadorea</taxon>
        <taxon>Rhabditida</taxon>
        <taxon>Tylenchina</taxon>
        <taxon>Cephalobomorpha</taxon>
        <taxon>Cephaloboidea</taxon>
        <taxon>Cephalobidae</taxon>
        <taxon>Acrobeloides</taxon>
    </lineage>
</organism>
<proteinExistence type="predicted"/>
<evidence type="ECO:0000313" key="1">
    <source>
        <dbReference type="Proteomes" id="UP000887540"/>
    </source>
</evidence>
<accession>A0A914DZB7</accession>
<dbReference type="WBParaSite" id="ACRNAN_scaffold4724.g16880.t1">
    <property type="protein sequence ID" value="ACRNAN_scaffold4724.g16880.t1"/>
    <property type="gene ID" value="ACRNAN_scaffold4724.g16880"/>
</dbReference>
<name>A0A914DZB7_9BILA</name>
<dbReference type="Proteomes" id="UP000887540">
    <property type="component" value="Unplaced"/>
</dbReference>
<keyword evidence="1" id="KW-1185">Reference proteome</keyword>
<evidence type="ECO:0000313" key="2">
    <source>
        <dbReference type="WBParaSite" id="ACRNAN_scaffold4724.g16880.t1"/>
    </source>
</evidence>
<reference evidence="2" key="1">
    <citation type="submission" date="2022-11" db="UniProtKB">
        <authorList>
            <consortium name="WormBaseParasite"/>
        </authorList>
    </citation>
    <scope>IDENTIFICATION</scope>
</reference>
<sequence>MVSKRRSSSNLQNLVLDGPEIKIFKPTISNSSTKWSISPDIVYDTLSFLERNEVEKCQLLSKFMNSIISTLNRRLPFRDFKDYDLVVNKNKAFFLQNPPYSPNGKYSYPVENINEVLCLQYCYMAMVRIHEFDWNVWLWFDKIKKICGGEKLKVKEFRIFGQFSNVTLLKELPLFFEDYVHANNLTIHLTYPELRYVLSQPEALRLPYPPENFTLVDSYGDTSLYKYDPERYVDMDDFLNFLGDSTIGVSNRKKALFSCMNKNMVEMDFCEKYVRMFESSPNPACFFTMIEIWCESDSVVVAENYIQNRKCEHRIITDPFPGPSFKRNFNTYTIKRSDGWSLRVMLEKIGCNMIKFWVLQE</sequence>
<dbReference type="AlphaFoldDB" id="A0A914DZB7"/>
<protein>
    <submittedName>
        <fullName evidence="2">F-box domain-containing protein</fullName>
    </submittedName>
</protein>